<keyword evidence="1" id="KW-0732">Signal</keyword>
<dbReference type="EMBL" id="JADCNL010000006">
    <property type="protein sequence ID" value="KAG0476883.1"/>
    <property type="molecule type" value="Genomic_DNA"/>
</dbReference>
<accession>A0A835QYS9</accession>
<feature type="chain" id="PRO_5036240317" evidence="1">
    <location>
        <begin position="20"/>
        <end position="168"/>
    </location>
</feature>
<evidence type="ECO:0000313" key="2">
    <source>
        <dbReference type="EMBL" id="KAG0476883.1"/>
    </source>
</evidence>
<dbReference type="InterPro" id="IPR036758">
    <property type="entry name" value="At5g01610-like"/>
</dbReference>
<organism evidence="2 4">
    <name type="scientific">Vanilla planifolia</name>
    <name type="common">Vanilla</name>
    <dbReference type="NCBI Taxonomy" id="51239"/>
    <lineage>
        <taxon>Eukaryota</taxon>
        <taxon>Viridiplantae</taxon>
        <taxon>Streptophyta</taxon>
        <taxon>Embryophyta</taxon>
        <taxon>Tracheophyta</taxon>
        <taxon>Spermatophyta</taxon>
        <taxon>Magnoliopsida</taxon>
        <taxon>Liliopsida</taxon>
        <taxon>Asparagales</taxon>
        <taxon>Orchidaceae</taxon>
        <taxon>Vanilloideae</taxon>
        <taxon>Vanilleae</taxon>
        <taxon>Vanilla</taxon>
    </lineage>
</organism>
<proteinExistence type="predicted"/>
<sequence>MAPLLLPFLPIFIVAATTAATNSYSYLPVDPLSLRGLTAYDVLQAYNFPIGLLPKGSLGYDLDPRTGKFSAYFNGTCEFALESYQISYKSTITGRISTNHLTELRGVSVKVLLFWINIIEVVRDGDEINFSVGIASASFDIGNFYICPQCGCGLNCNSSEIVRRKAFG</sequence>
<gene>
    <name evidence="3" type="ORF">HPP92_013246</name>
    <name evidence="2" type="ORF">HPP92_013724</name>
</gene>
<evidence type="ECO:0000313" key="4">
    <source>
        <dbReference type="Proteomes" id="UP000636800"/>
    </source>
</evidence>
<protein>
    <submittedName>
        <fullName evidence="2">Uncharacterized protein</fullName>
    </submittedName>
</protein>
<dbReference type="AlphaFoldDB" id="A0A835QYS9"/>
<dbReference type="SUPFAM" id="SSF141562">
    <property type="entry name" value="At5g01610-like"/>
    <property type="match status" value="1"/>
</dbReference>
<dbReference type="Proteomes" id="UP000636800">
    <property type="component" value="Chromosome 6"/>
</dbReference>
<reference evidence="4 5" key="1">
    <citation type="journal article" date="2020" name="Nat. Food">
        <title>A phased Vanilla planifolia genome enables genetic improvement of flavour and production.</title>
        <authorList>
            <person name="Hasing T."/>
            <person name="Tang H."/>
            <person name="Brym M."/>
            <person name="Khazi F."/>
            <person name="Huang T."/>
            <person name="Chambers A.H."/>
        </authorList>
    </citation>
    <scope>NUCLEOTIDE SEQUENCE [LARGE SCALE GENOMIC DNA]</scope>
    <source>
        <tissue evidence="2">Leaf</tissue>
    </source>
</reference>
<dbReference type="EMBL" id="JADCNM010000006">
    <property type="protein sequence ID" value="KAG0478527.1"/>
    <property type="molecule type" value="Genomic_DNA"/>
</dbReference>
<comment type="caution">
    <text evidence="2">The sequence shown here is derived from an EMBL/GenBank/DDBJ whole genome shotgun (WGS) entry which is preliminary data.</text>
</comment>
<dbReference type="PANTHER" id="PTHR31676">
    <property type="entry name" value="T31J12.3 PROTEIN-RELATED"/>
    <property type="match status" value="1"/>
</dbReference>
<dbReference type="Pfam" id="PF04398">
    <property type="entry name" value="DUF538"/>
    <property type="match status" value="1"/>
</dbReference>
<name>A0A835QYS9_VANPL</name>
<keyword evidence="4" id="KW-1185">Reference proteome</keyword>
<dbReference type="OrthoDB" id="1897482at2759"/>
<dbReference type="Gene3D" id="2.30.240.10">
    <property type="entry name" value="At5g01610-like"/>
    <property type="match status" value="1"/>
</dbReference>
<dbReference type="PANTHER" id="PTHR31676:SF76">
    <property type="entry name" value="OS05G0362300 PROTEIN"/>
    <property type="match status" value="1"/>
</dbReference>
<dbReference type="InterPro" id="IPR007493">
    <property type="entry name" value="DUF538"/>
</dbReference>
<dbReference type="Proteomes" id="UP000639772">
    <property type="component" value="Chromosome 6"/>
</dbReference>
<evidence type="ECO:0000313" key="5">
    <source>
        <dbReference type="Proteomes" id="UP000639772"/>
    </source>
</evidence>
<feature type="signal peptide" evidence="1">
    <location>
        <begin position="1"/>
        <end position="19"/>
    </location>
</feature>
<evidence type="ECO:0000313" key="3">
    <source>
        <dbReference type="EMBL" id="KAG0478527.1"/>
    </source>
</evidence>
<evidence type="ECO:0000256" key="1">
    <source>
        <dbReference type="SAM" id="SignalP"/>
    </source>
</evidence>